<name>A0ABR1JKX0_9AGAR</name>
<gene>
    <name evidence="1" type="ORF">VKT23_007523</name>
</gene>
<keyword evidence="2" id="KW-1185">Reference proteome</keyword>
<reference evidence="1 2" key="1">
    <citation type="submission" date="2024-01" db="EMBL/GenBank/DDBJ databases">
        <title>A draft genome for the cacao thread blight pathogen Marasmiellus scandens.</title>
        <authorList>
            <person name="Baruah I.K."/>
            <person name="Leung J."/>
            <person name="Bukari Y."/>
            <person name="Amoako-Attah I."/>
            <person name="Meinhardt L.W."/>
            <person name="Bailey B.A."/>
            <person name="Cohen S.P."/>
        </authorList>
    </citation>
    <scope>NUCLEOTIDE SEQUENCE [LARGE SCALE GENOMIC DNA]</scope>
    <source>
        <strain evidence="1 2">GH-19</strain>
    </source>
</reference>
<dbReference type="Proteomes" id="UP001498398">
    <property type="component" value="Unassembled WGS sequence"/>
</dbReference>
<sequence length="507" mass="58994">MSSIATRTCLERVNSKIASRERNVFLTPRGPSQLERLPDELLSVIAEYCRENSHFITASKYEPILEDTRALHSSNTLYHLSKVNKRLRRIFLPWLFRSVCFKFFFQDSGRPDEIADTIHLLHQYIKFAKYIRFIYFATDGHSNDHRKMMLPLIFNVLKTCSLLQWITLPRFFAMSQWDDQVELLQVVNHHPSSGLRVVYPCARAFLPHPTAPVSLPDLDLSRVTLGPGAIDFRDRSLLSIVQTITERGVHVEEVTAYDDSIGSKPWRDLTYPGLRILHGWMVSESCQWPELRDFISRHPQLEEIQICGLTKENTRWLAEIPWARFVADLPDACTLNAMYVIRESGDWRVKYARVMLRHDEVKDEGKDKNGIELRPPEDLVIDKLTTTVSFNCHEKFLGLQAKPAPIYEIREEDEDTLWDLGRVLPVKLSSLNLLCQHPRMSTWMVTFGTLSFDDTVTHQLYRHNLMGHSESIREVDGWRWTMSQMEQRSQSVPQDAIFSLLNVLRRL</sequence>
<dbReference type="EMBL" id="JBANRG010000010">
    <property type="protein sequence ID" value="KAK7462942.1"/>
    <property type="molecule type" value="Genomic_DNA"/>
</dbReference>
<proteinExistence type="predicted"/>
<evidence type="ECO:0000313" key="1">
    <source>
        <dbReference type="EMBL" id="KAK7462942.1"/>
    </source>
</evidence>
<evidence type="ECO:0000313" key="2">
    <source>
        <dbReference type="Proteomes" id="UP001498398"/>
    </source>
</evidence>
<organism evidence="1 2">
    <name type="scientific">Marasmiellus scandens</name>
    <dbReference type="NCBI Taxonomy" id="2682957"/>
    <lineage>
        <taxon>Eukaryota</taxon>
        <taxon>Fungi</taxon>
        <taxon>Dikarya</taxon>
        <taxon>Basidiomycota</taxon>
        <taxon>Agaricomycotina</taxon>
        <taxon>Agaricomycetes</taxon>
        <taxon>Agaricomycetidae</taxon>
        <taxon>Agaricales</taxon>
        <taxon>Marasmiineae</taxon>
        <taxon>Omphalotaceae</taxon>
        <taxon>Marasmiellus</taxon>
    </lineage>
</organism>
<accession>A0ABR1JKX0</accession>
<protein>
    <recommendedName>
        <fullName evidence="3">F-box domain-containing protein</fullName>
    </recommendedName>
</protein>
<comment type="caution">
    <text evidence="1">The sequence shown here is derived from an EMBL/GenBank/DDBJ whole genome shotgun (WGS) entry which is preliminary data.</text>
</comment>
<evidence type="ECO:0008006" key="3">
    <source>
        <dbReference type="Google" id="ProtNLM"/>
    </source>
</evidence>